<dbReference type="EMBL" id="GGEC01056292">
    <property type="protein sequence ID" value="MBX36776.1"/>
    <property type="molecule type" value="Transcribed_RNA"/>
</dbReference>
<sequence length="48" mass="5527">MLNNFNTGRNILLRHIHQVILNQNSSSLGLFKLINFPLTLNHSFSFSD</sequence>
<proteinExistence type="predicted"/>
<reference evidence="1" key="1">
    <citation type="submission" date="2018-02" db="EMBL/GenBank/DDBJ databases">
        <title>Rhizophora mucronata_Transcriptome.</title>
        <authorList>
            <person name="Meera S.P."/>
            <person name="Sreeshan A."/>
            <person name="Augustine A."/>
        </authorList>
    </citation>
    <scope>NUCLEOTIDE SEQUENCE</scope>
    <source>
        <tissue evidence="1">Leaf</tissue>
    </source>
</reference>
<evidence type="ECO:0000313" key="1">
    <source>
        <dbReference type="EMBL" id="MBX36776.1"/>
    </source>
</evidence>
<organism evidence="1">
    <name type="scientific">Rhizophora mucronata</name>
    <name type="common">Asiatic mangrove</name>
    <dbReference type="NCBI Taxonomy" id="61149"/>
    <lineage>
        <taxon>Eukaryota</taxon>
        <taxon>Viridiplantae</taxon>
        <taxon>Streptophyta</taxon>
        <taxon>Embryophyta</taxon>
        <taxon>Tracheophyta</taxon>
        <taxon>Spermatophyta</taxon>
        <taxon>Magnoliopsida</taxon>
        <taxon>eudicotyledons</taxon>
        <taxon>Gunneridae</taxon>
        <taxon>Pentapetalae</taxon>
        <taxon>rosids</taxon>
        <taxon>fabids</taxon>
        <taxon>Malpighiales</taxon>
        <taxon>Rhizophoraceae</taxon>
        <taxon>Rhizophora</taxon>
    </lineage>
</organism>
<protein>
    <submittedName>
        <fullName evidence="1">Uncharacterized protein</fullName>
    </submittedName>
</protein>
<accession>A0A2P2N2X1</accession>
<name>A0A2P2N2X1_RHIMU</name>
<dbReference type="AlphaFoldDB" id="A0A2P2N2X1"/>